<dbReference type="InterPro" id="IPR023213">
    <property type="entry name" value="CAT-like_dom_sf"/>
</dbReference>
<comment type="caution">
    <text evidence="3">The sequence shown here is derived from an EMBL/GenBank/DDBJ whole genome shotgun (WGS) entry which is preliminary data.</text>
</comment>
<dbReference type="InterPro" id="IPR051504">
    <property type="entry name" value="Plant_metabolite_acyltrans"/>
</dbReference>
<proteinExistence type="predicted"/>
<dbReference type="GO" id="GO:0016747">
    <property type="term" value="F:acyltransferase activity, transferring groups other than amino-acyl groups"/>
    <property type="evidence" value="ECO:0007669"/>
    <property type="project" value="UniProtKB-ARBA"/>
</dbReference>
<evidence type="ECO:0000256" key="1">
    <source>
        <dbReference type="ARBA" id="ARBA00022679"/>
    </source>
</evidence>
<dbReference type="OrthoDB" id="667639at2759"/>
<dbReference type="AlphaFoldDB" id="A0A8T0QG51"/>
<evidence type="ECO:0000256" key="2">
    <source>
        <dbReference type="ARBA" id="ARBA00023315"/>
    </source>
</evidence>
<reference evidence="3" key="1">
    <citation type="submission" date="2020-05" db="EMBL/GenBank/DDBJ databases">
        <title>WGS assembly of Panicum virgatum.</title>
        <authorList>
            <person name="Lovell J.T."/>
            <person name="Jenkins J."/>
            <person name="Shu S."/>
            <person name="Juenger T.E."/>
            <person name="Schmutz J."/>
        </authorList>
    </citation>
    <scope>NUCLEOTIDE SEQUENCE</scope>
    <source>
        <strain evidence="3">AP13</strain>
    </source>
</reference>
<keyword evidence="4" id="KW-1185">Reference proteome</keyword>
<name>A0A8T0QG51_PANVG</name>
<dbReference type="SUPFAM" id="SSF52777">
    <property type="entry name" value="CoA-dependent acyltransferases"/>
    <property type="match status" value="2"/>
</dbReference>
<dbReference type="EMBL" id="CM029050">
    <property type="protein sequence ID" value="KAG2569154.1"/>
    <property type="molecule type" value="Genomic_DNA"/>
</dbReference>
<keyword evidence="1" id="KW-0808">Transferase</keyword>
<keyword evidence="2" id="KW-0012">Acyltransferase</keyword>
<evidence type="ECO:0008006" key="5">
    <source>
        <dbReference type="Google" id="ProtNLM"/>
    </source>
</evidence>
<dbReference type="PANTHER" id="PTHR31625">
    <property type="match status" value="1"/>
</dbReference>
<evidence type="ECO:0000313" key="4">
    <source>
        <dbReference type="Proteomes" id="UP000823388"/>
    </source>
</evidence>
<accession>A0A8T0QG51</accession>
<sequence>MAPVTVRIVDVSYVSLPAEAALPPGDLKLNAMEVQWLVLPLLQHLLFFEGDQLPPFDTVVQSLRCSLSATLSYYAPLAGKLVHLADTGDVAIRCSASDDGVRFVVAESEADVRRLAGDEEHDVQTFERLVPELDMTELPAPLLAVQATRLEGAGVALGVTVHHAVADGRSLWRFVEAWAAACRGDTSPVPPPCFDRSRVRLPGGEELARTVLRESAPNLPVVTTPSFVQEDRLRFIRWTFTLDAQHIERLKQRVVHLGEAQEGAPSCRRPSSFVVAVALAWTCFVRCRSIPADKDVFLSFLADVRDRLDPPAGAEYFGACLSGCVAALPARELHGERALAAAASAVQGAIRAMMEDPVRGWDLHRIVRSVPMERFVNVSGSSSFRAYEAADFGWGRPTRTVPVRMNHDGQVALVRARDGDGVQVSVSMLRRAHMDTFKSMFLQLLG</sequence>
<protein>
    <recommendedName>
        <fullName evidence="5">Anthocyanin 5-aromatic acyltransferase</fullName>
    </recommendedName>
</protein>
<organism evidence="3 4">
    <name type="scientific">Panicum virgatum</name>
    <name type="common">Blackwell switchgrass</name>
    <dbReference type="NCBI Taxonomy" id="38727"/>
    <lineage>
        <taxon>Eukaryota</taxon>
        <taxon>Viridiplantae</taxon>
        <taxon>Streptophyta</taxon>
        <taxon>Embryophyta</taxon>
        <taxon>Tracheophyta</taxon>
        <taxon>Spermatophyta</taxon>
        <taxon>Magnoliopsida</taxon>
        <taxon>Liliopsida</taxon>
        <taxon>Poales</taxon>
        <taxon>Poaceae</taxon>
        <taxon>PACMAD clade</taxon>
        <taxon>Panicoideae</taxon>
        <taxon>Panicodae</taxon>
        <taxon>Paniceae</taxon>
        <taxon>Panicinae</taxon>
        <taxon>Panicum</taxon>
        <taxon>Panicum sect. Hiantes</taxon>
    </lineage>
</organism>
<dbReference type="Pfam" id="PF02458">
    <property type="entry name" value="Transferase"/>
    <property type="match status" value="1"/>
</dbReference>
<evidence type="ECO:0000313" key="3">
    <source>
        <dbReference type="EMBL" id="KAG2569154.1"/>
    </source>
</evidence>
<dbReference type="Proteomes" id="UP000823388">
    <property type="component" value="Chromosome 7N"/>
</dbReference>
<gene>
    <name evidence="3" type="ORF">PVAP13_7NG384600</name>
</gene>
<dbReference type="Gene3D" id="3.30.559.10">
    <property type="entry name" value="Chloramphenicol acetyltransferase-like domain"/>
    <property type="match status" value="2"/>
</dbReference>